<evidence type="ECO:0000256" key="2">
    <source>
        <dbReference type="ARBA" id="ARBA00022527"/>
    </source>
</evidence>
<dbReference type="InterPro" id="IPR011009">
    <property type="entry name" value="Kinase-like_dom_sf"/>
</dbReference>
<evidence type="ECO:0000259" key="7">
    <source>
        <dbReference type="PROSITE" id="PS50011"/>
    </source>
</evidence>
<dbReference type="AlphaFoldDB" id="D9WQZ3"/>
<evidence type="ECO:0000313" key="8">
    <source>
        <dbReference type="EMBL" id="EFL21970.1"/>
    </source>
</evidence>
<dbReference type="Proteomes" id="UP000003963">
    <property type="component" value="Unassembled WGS sequence"/>
</dbReference>
<evidence type="ECO:0000256" key="1">
    <source>
        <dbReference type="ARBA" id="ARBA00012513"/>
    </source>
</evidence>
<accession>D9WQZ3</accession>
<dbReference type="PANTHER" id="PTHR43289">
    <property type="entry name" value="MITOGEN-ACTIVATED PROTEIN KINASE KINASE KINASE 20-RELATED"/>
    <property type="match status" value="1"/>
</dbReference>
<sequence length="476" mass="52100">MPEPRIIAKRYALRESIEEGGMGQVWRANDLILGRDVAVKLILDNLAAHRDGDAVVERFRREVRVTAQLHHPGIPQVYDAFLNGTADRMFMVMELVQGVSLKQVIDTSGSVPTVWAVCLALHICAALHHAHDVHVIHRDIKPANIMIAVDGTVKVLDFGIAMALGLDAPSRLTKPQQIIGSPHYMAPEQFDAGHITPQTDLYALGVVLYELLTGERPFDGGNVVNLMCAHVLQQPAPLRSHRANVDPQLERLVLELLAKRADARPSSARHVMDELLGHLPHQHHGYLSFPGLPTLTVPPVLMPGPDTPRVPAVASRGVRHVLPEPVSTEGHTDRLGTARALFEAGRLSEALSVYEALAHEFDLLGVQGAEDALTCRIQAARCRIGLGQHQRALSDLQRELAQLRAHRAPTDTVVLEVRLQAGLLLRDVHRFAESVQELGSLYNDLVGKHGPDSALANQARDALVAIRRRPPGGRSI</sequence>
<dbReference type="EC" id="2.7.11.1" evidence="1"/>
<dbReference type="Gene3D" id="1.10.510.10">
    <property type="entry name" value="Transferase(Phosphotransferase) domain 1"/>
    <property type="match status" value="1"/>
</dbReference>
<dbReference type="SUPFAM" id="SSF48452">
    <property type="entry name" value="TPR-like"/>
    <property type="match status" value="1"/>
</dbReference>
<dbReference type="Gene3D" id="1.25.40.10">
    <property type="entry name" value="Tetratricopeptide repeat domain"/>
    <property type="match status" value="1"/>
</dbReference>
<dbReference type="PROSITE" id="PS00108">
    <property type="entry name" value="PROTEIN_KINASE_ST"/>
    <property type="match status" value="1"/>
</dbReference>
<feature type="domain" description="Protein kinase" evidence="7">
    <location>
        <begin position="11"/>
        <end position="287"/>
    </location>
</feature>
<evidence type="ECO:0000256" key="3">
    <source>
        <dbReference type="ARBA" id="ARBA00022679"/>
    </source>
</evidence>
<dbReference type="RefSeq" id="WP_009713791.1">
    <property type="nucleotide sequence ID" value="NZ_GG657754.1"/>
</dbReference>
<keyword evidence="4" id="KW-0547">Nucleotide-binding</keyword>
<dbReference type="PANTHER" id="PTHR43289:SF30">
    <property type="entry name" value="NON-SPECIFIC SERINE_THREONINE PROTEIN KINASE"/>
    <property type="match status" value="1"/>
</dbReference>
<evidence type="ECO:0000256" key="5">
    <source>
        <dbReference type="ARBA" id="ARBA00022777"/>
    </source>
</evidence>
<dbReference type="SUPFAM" id="SSF56112">
    <property type="entry name" value="Protein kinase-like (PK-like)"/>
    <property type="match status" value="1"/>
</dbReference>
<dbReference type="Pfam" id="PF00069">
    <property type="entry name" value="Pkinase"/>
    <property type="match status" value="1"/>
</dbReference>
<evidence type="ECO:0000313" key="9">
    <source>
        <dbReference type="Proteomes" id="UP000003963"/>
    </source>
</evidence>
<evidence type="ECO:0000256" key="4">
    <source>
        <dbReference type="ARBA" id="ARBA00022741"/>
    </source>
</evidence>
<dbReference type="InterPro" id="IPR000719">
    <property type="entry name" value="Prot_kinase_dom"/>
</dbReference>
<dbReference type="OrthoDB" id="9762169at2"/>
<dbReference type="SMART" id="SM00220">
    <property type="entry name" value="S_TKc"/>
    <property type="match status" value="1"/>
</dbReference>
<evidence type="ECO:0000256" key="6">
    <source>
        <dbReference type="ARBA" id="ARBA00022840"/>
    </source>
</evidence>
<dbReference type="STRING" id="457427.SSOG_01682"/>
<dbReference type="CDD" id="cd14014">
    <property type="entry name" value="STKc_PknB_like"/>
    <property type="match status" value="1"/>
</dbReference>
<dbReference type="InterPro" id="IPR011990">
    <property type="entry name" value="TPR-like_helical_dom_sf"/>
</dbReference>
<keyword evidence="3" id="KW-0808">Transferase</keyword>
<dbReference type="HOGENOM" id="CLU_000288_63_44_11"/>
<keyword evidence="5" id="KW-0418">Kinase</keyword>
<organism evidence="8 9">
    <name type="scientific">Streptomyces himastatinicus ATCC 53653</name>
    <dbReference type="NCBI Taxonomy" id="457427"/>
    <lineage>
        <taxon>Bacteria</taxon>
        <taxon>Bacillati</taxon>
        <taxon>Actinomycetota</taxon>
        <taxon>Actinomycetes</taxon>
        <taxon>Kitasatosporales</taxon>
        <taxon>Streptomycetaceae</taxon>
        <taxon>Streptomyces</taxon>
        <taxon>Streptomyces violaceusniger group</taxon>
    </lineage>
</organism>
<reference evidence="8 9" key="1">
    <citation type="submission" date="2009-02" db="EMBL/GenBank/DDBJ databases">
        <title>Annotation of Streptomyces hygroscopicus strain ATCC 53653.</title>
        <authorList>
            <consortium name="The Broad Institute Genome Sequencing Platform"/>
            <consortium name="Broad Institute Microbial Sequencing Center"/>
            <person name="Fischbach M."/>
            <person name="Godfrey P."/>
            <person name="Ward D."/>
            <person name="Young S."/>
            <person name="Zeng Q."/>
            <person name="Koehrsen M."/>
            <person name="Alvarado L."/>
            <person name="Berlin A.M."/>
            <person name="Bochicchio J."/>
            <person name="Borenstein D."/>
            <person name="Chapman S.B."/>
            <person name="Chen Z."/>
            <person name="Engels R."/>
            <person name="Freedman E."/>
            <person name="Gellesch M."/>
            <person name="Goldberg J."/>
            <person name="Griggs A."/>
            <person name="Gujja S."/>
            <person name="Heilman E.R."/>
            <person name="Heiman D.I."/>
            <person name="Hepburn T.A."/>
            <person name="Howarth C."/>
            <person name="Jen D."/>
            <person name="Larson L."/>
            <person name="Lewis B."/>
            <person name="Mehta T."/>
            <person name="Park D."/>
            <person name="Pearson M."/>
            <person name="Richards J."/>
            <person name="Roberts A."/>
            <person name="Saif S."/>
            <person name="Shea T.D."/>
            <person name="Shenoy N."/>
            <person name="Sisk P."/>
            <person name="Stolte C."/>
            <person name="Sykes S.N."/>
            <person name="Thomson T."/>
            <person name="Walk T."/>
            <person name="White J."/>
            <person name="Yandava C."/>
            <person name="Straight P."/>
            <person name="Clardy J."/>
            <person name="Hung D."/>
            <person name="Kolter R."/>
            <person name="Mekalanos J."/>
            <person name="Walker S."/>
            <person name="Walsh C.T."/>
            <person name="Wieland-Brown L.C."/>
            <person name="Haas B."/>
            <person name="Nusbaum C."/>
            <person name="Birren B."/>
        </authorList>
    </citation>
    <scope>NUCLEOTIDE SEQUENCE [LARGE SCALE GENOMIC DNA]</scope>
    <source>
        <strain evidence="8 9">ATCC 53653</strain>
    </source>
</reference>
<dbReference type="PROSITE" id="PS50011">
    <property type="entry name" value="PROTEIN_KINASE_DOM"/>
    <property type="match status" value="1"/>
</dbReference>
<protein>
    <recommendedName>
        <fullName evidence="1">non-specific serine/threonine protein kinase</fullName>
        <ecNumber evidence="1">2.7.11.1</ecNumber>
    </recommendedName>
</protein>
<dbReference type="InterPro" id="IPR008271">
    <property type="entry name" value="Ser/Thr_kinase_AS"/>
</dbReference>
<dbReference type="GO" id="GO:0004674">
    <property type="term" value="F:protein serine/threonine kinase activity"/>
    <property type="evidence" value="ECO:0007669"/>
    <property type="project" value="UniProtKB-KW"/>
</dbReference>
<dbReference type="Gene3D" id="3.30.200.20">
    <property type="entry name" value="Phosphorylase Kinase, domain 1"/>
    <property type="match status" value="1"/>
</dbReference>
<dbReference type="FunFam" id="1.10.510.10:FF:000021">
    <property type="entry name" value="Serine/threonine protein kinase"/>
    <property type="match status" value="1"/>
</dbReference>
<dbReference type="EMBL" id="GG657754">
    <property type="protein sequence ID" value="EFL21970.1"/>
    <property type="molecule type" value="Genomic_DNA"/>
</dbReference>
<name>D9WQZ3_9ACTN</name>
<proteinExistence type="predicted"/>
<gene>
    <name evidence="8" type="ORF">SSOG_01682</name>
</gene>
<keyword evidence="9" id="KW-1185">Reference proteome</keyword>
<keyword evidence="2" id="KW-0723">Serine/threonine-protein kinase</keyword>
<dbReference type="GO" id="GO:0005524">
    <property type="term" value="F:ATP binding"/>
    <property type="evidence" value="ECO:0007669"/>
    <property type="project" value="UniProtKB-KW"/>
</dbReference>
<keyword evidence="6" id="KW-0067">ATP-binding</keyword>